<comment type="caution">
    <text evidence="2">The sequence shown here is derived from an EMBL/GenBank/DDBJ whole genome shotgun (WGS) entry which is preliminary data.</text>
</comment>
<name>A0ABP7H4G6_9FLAO</name>
<keyword evidence="3" id="KW-1185">Reference proteome</keyword>
<evidence type="ECO:0000313" key="3">
    <source>
        <dbReference type="Proteomes" id="UP001500748"/>
    </source>
</evidence>
<evidence type="ECO:0000256" key="1">
    <source>
        <dbReference type="SAM" id="SignalP"/>
    </source>
</evidence>
<organism evidence="2 3">
    <name type="scientific">Flavobacterium ginsengiterrae</name>
    <dbReference type="NCBI Taxonomy" id="871695"/>
    <lineage>
        <taxon>Bacteria</taxon>
        <taxon>Pseudomonadati</taxon>
        <taxon>Bacteroidota</taxon>
        <taxon>Flavobacteriia</taxon>
        <taxon>Flavobacteriales</taxon>
        <taxon>Flavobacteriaceae</taxon>
        <taxon>Flavobacterium</taxon>
    </lineage>
</organism>
<dbReference type="Proteomes" id="UP001500748">
    <property type="component" value="Unassembled WGS sequence"/>
</dbReference>
<dbReference type="EMBL" id="BAABDU010000011">
    <property type="protein sequence ID" value="GAA3784318.1"/>
    <property type="molecule type" value="Genomic_DNA"/>
</dbReference>
<reference evidence="3" key="1">
    <citation type="journal article" date="2019" name="Int. J. Syst. Evol. Microbiol.">
        <title>The Global Catalogue of Microorganisms (GCM) 10K type strain sequencing project: providing services to taxonomists for standard genome sequencing and annotation.</title>
        <authorList>
            <consortium name="The Broad Institute Genomics Platform"/>
            <consortium name="The Broad Institute Genome Sequencing Center for Infectious Disease"/>
            <person name="Wu L."/>
            <person name="Ma J."/>
        </authorList>
    </citation>
    <scope>NUCLEOTIDE SEQUENCE [LARGE SCALE GENOMIC DNA]</scope>
    <source>
        <strain evidence="3">JCM 17337</strain>
    </source>
</reference>
<sequence length="186" mass="21902">MKSKLLIILLSLFYLPAISQITKHNDCKLYFAEIGVKDFNLGSSYKSFINESKKKKRKFNKESVYGIDIVTFTKSIILLKEKKTVQYNLKFHSDVLMDYSFRIEAGNFRVAPYYYQKVLKLLEKNNKNSFINKGGYSFMKTTKECQKKFNLEQEEGQYYISGGIGYVSPIWEQQFKDYMKDTGQER</sequence>
<keyword evidence="1" id="KW-0732">Signal</keyword>
<protein>
    <recommendedName>
        <fullName evidence="4">GLPGLI family protein</fullName>
    </recommendedName>
</protein>
<gene>
    <name evidence="2" type="ORF">GCM10022423_47020</name>
</gene>
<proteinExistence type="predicted"/>
<feature type="chain" id="PRO_5046301058" description="GLPGLI family protein" evidence="1">
    <location>
        <begin position="20"/>
        <end position="186"/>
    </location>
</feature>
<evidence type="ECO:0008006" key="4">
    <source>
        <dbReference type="Google" id="ProtNLM"/>
    </source>
</evidence>
<accession>A0ABP7H4G6</accession>
<evidence type="ECO:0000313" key="2">
    <source>
        <dbReference type="EMBL" id="GAA3784318.1"/>
    </source>
</evidence>
<feature type="signal peptide" evidence="1">
    <location>
        <begin position="1"/>
        <end position="19"/>
    </location>
</feature>
<dbReference type="RefSeq" id="WP_345147349.1">
    <property type="nucleotide sequence ID" value="NZ_BAABDU010000011.1"/>
</dbReference>